<reference evidence="2" key="2">
    <citation type="submission" date="2020-09" db="EMBL/GenBank/DDBJ databases">
        <authorList>
            <person name="Sun Q."/>
            <person name="Zhou Y."/>
        </authorList>
    </citation>
    <scope>NUCLEOTIDE SEQUENCE</scope>
    <source>
        <strain evidence="2">CGMCC 1.15254</strain>
    </source>
</reference>
<sequence length="119" mass="12641">MIEMILTGLSWFFILLGSAIILIGAIGVIRLPDVFTRSHAAGMIDTMGAGMLLIGLMFQSDGFNLVLVKLVMIGLALFFTSPVSSHALVRAAMADGAKPLLKEGVELEGALKDEGDKSY</sequence>
<name>A0A917BMM3_9PROT</name>
<dbReference type="AlphaFoldDB" id="A0A917BMM3"/>
<dbReference type="Pfam" id="PF03334">
    <property type="entry name" value="PhaG_MnhG_YufB"/>
    <property type="match status" value="1"/>
</dbReference>
<keyword evidence="1" id="KW-1133">Transmembrane helix</keyword>
<keyword evidence="1" id="KW-0812">Transmembrane</keyword>
<gene>
    <name evidence="2" type="ORF">GCM10011332_01320</name>
</gene>
<protein>
    <submittedName>
        <fullName evidence="2">Sodium:proton antiporter</fullName>
    </submittedName>
</protein>
<accession>A0A917BMM3</accession>
<comment type="caution">
    <text evidence="2">The sequence shown here is derived from an EMBL/GenBank/DDBJ whole genome shotgun (WGS) entry which is preliminary data.</text>
</comment>
<evidence type="ECO:0000256" key="1">
    <source>
        <dbReference type="SAM" id="Phobius"/>
    </source>
</evidence>
<dbReference type="EMBL" id="BMHV01000001">
    <property type="protein sequence ID" value="GGF51819.1"/>
    <property type="molecule type" value="Genomic_DNA"/>
</dbReference>
<feature type="transmembrane region" description="Helical" evidence="1">
    <location>
        <begin position="6"/>
        <end position="28"/>
    </location>
</feature>
<dbReference type="InterPro" id="IPR005133">
    <property type="entry name" value="PhaG_MnhG_YufB"/>
</dbReference>
<organism evidence="2 3">
    <name type="scientific">Terasakiella brassicae</name>
    <dbReference type="NCBI Taxonomy" id="1634917"/>
    <lineage>
        <taxon>Bacteria</taxon>
        <taxon>Pseudomonadati</taxon>
        <taxon>Pseudomonadota</taxon>
        <taxon>Alphaproteobacteria</taxon>
        <taxon>Rhodospirillales</taxon>
        <taxon>Terasakiellaceae</taxon>
        <taxon>Terasakiella</taxon>
    </lineage>
</organism>
<evidence type="ECO:0000313" key="2">
    <source>
        <dbReference type="EMBL" id="GGF51819.1"/>
    </source>
</evidence>
<keyword evidence="1" id="KW-0472">Membrane</keyword>
<proteinExistence type="predicted"/>
<feature type="transmembrane region" description="Helical" evidence="1">
    <location>
        <begin position="70"/>
        <end position="89"/>
    </location>
</feature>
<dbReference type="NCBIfam" id="TIGR01300">
    <property type="entry name" value="CPA3_mnhG_phaG"/>
    <property type="match status" value="1"/>
</dbReference>
<feature type="transmembrane region" description="Helical" evidence="1">
    <location>
        <begin position="40"/>
        <end position="58"/>
    </location>
</feature>
<dbReference type="PANTHER" id="PTHR34703:SF1">
    <property type="entry name" value="ANTIPORTER SUBUNIT MNHG2-RELATED"/>
    <property type="match status" value="1"/>
</dbReference>
<reference evidence="2" key="1">
    <citation type="journal article" date="2014" name="Int. J. Syst. Evol. Microbiol.">
        <title>Complete genome sequence of Corynebacterium casei LMG S-19264T (=DSM 44701T), isolated from a smear-ripened cheese.</title>
        <authorList>
            <consortium name="US DOE Joint Genome Institute (JGI-PGF)"/>
            <person name="Walter F."/>
            <person name="Albersmeier A."/>
            <person name="Kalinowski J."/>
            <person name="Ruckert C."/>
        </authorList>
    </citation>
    <scope>NUCLEOTIDE SEQUENCE</scope>
    <source>
        <strain evidence="2">CGMCC 1.15254</strain>
    </source>
</reference>
<dbReference type="GO" id="GO:0015385">
    <property type="term" value="F:sodium:proton antiporter activity"/>
    <property type="evidence" value="ECO:0007669"/>
    <property type="project" value="TreeGrafter"/>
</dbReference>
<dbReference type="Proteomes" id="UP000632498">
    <property type="component" value="Unassembled WGS sequence"/>
</dbReference>
<evidence type="ECO:0000313" key="3">
    <source>
        <dbReference type="Proteomes" id="UP000632498"/>
    </source>
</evidence>
<dbReference type="RefSeq" id="WP_229734186.1">
    <property type="nucleotide sequence ID" value="NZ_BMHV01000001.1"/>
</dbReference>
<keyword evidence="3" id="KW-1185">Reference proteome</keyword>
<dbReference type="PANTHER" id="PTHR34703">
    <property type="entry name" value="ANTIPORTER SUBUNIT MNHG2-RELATED"/>
    <property type="match status" value="1"/>
</dbReference>